<dbReference type="GO" id="GO:0046872">
    <property type="term" value="F:metal ion binding"/>
    <property type="evidence" value="ECO:0007669"/>
    <property type="project" value="UniProtKB-KW"/>
</dbReference>
<comment type="similarity">
    <text evidence="1 5">Belongs to the iron/ascorbate-dependent oxidoreductase family.</text>
</comment>
<protein>
    <recommendedName>
        <fullName evidence="6">Fe2OG dioxygenase domain-containing protein</fullName>
    </recommendedName>
</protein>
<reference evidence="7" key="1">
    <citation type="submission" date="2023-10" db="EMBL/GenBank/DDBJ databases">
        <title>Chromosome-level genome of the transformable northern wattle, Acacia crassicarpa.</title>
        <authorList>
            <person name="Massaro I."/>
            <person name="Sinha N.R."/>
            <person name="Poethig S."/>
            <person name="Leichty A.R."/>
        </authorList>
    </citation>
    <scope>NUCLEOTIDE SEQUENCE</scope>
    <source>
        <strain evidence="7">Acra3RX</strain>
        <tissue evidence="7">Leaf</tissue>
    </source>
</reference>
<evidence type="ECO:0000313" key="8">
    <source>
        <dbReference type="Proteomes" id="UP001293593"/>
    </source>
</evidence>
<evidence type="ECO:0000256" key="4">
    <source>
        <dbReference type="ARBA" id="ARBA00023004"/>
    </source>
</evidence>
<dbReference type="InterPro" id="IPR026992">
    <property type="entry name" value="DIOX_N"/>
</dbReference>
<gene>
    <name evidence="7" type="ORF">QN277_012782</name>
</gene>
<dbReference type="InterPro" id="IPR005123">
    <property type="entry name" value="Oxoglu/Fe-dep_dioxygenase_dom"/>
</dbReference>
<accession>A0AAE1N1E1</accession>
<comment type="caution">
    <text evidence="7">The sequence shown here is derived from an EMBL/GenBank/DDBJ whole genome shotgun (WGS) entry which is preliminary data.</text>
</comment>
<dbReference type="Pfam" id="PF03171">
    <property type="entry name" value="2OG-FeII_Oxy"/>
    <property type="match status" value="1"/>
</dbReference>
<dbReference type="GO" id="GO:0031418">
    <property type="term" value="F:L-ascorbic acid binding"/>
    <property type="evidence" value="ECO:0007669"/>
    <property type="project" value="UniProtKB-KW"/>
</dbReference>
<organism evidence="7 8">
    <name type="scientific">Acacia crassicarpa</name>
    <name type="common">northern wattle</name>
    <dbReference type="NCBI Taxonomy" id="499986"/>
    <lineage>
        <taxon>Eukaryota</taxon>
        <taxon>Viridiplantae</taxon>
        <taxon>Streptophyta</taxon>
        <taxon>Embryophyta</taxon>
        <taxon>Tracheophyta</taxon>
        <taxon>Spermatophyta</taxon>
        <taxon>Magnoliopsida</taxon>
        <taxon>eudicotyledons</taxon>
        <taxon>Gunneridae</taxon>
        <taxon>Pentapetalae</taxon>
        <taxon>rosids</taxon>
        <taxon>fabids</taxon>
        <taxon>Fabales</taxon>
        <taxon>Fabaceae</taxon>
        <taxon>Caesalpinioideae</taxon>
        <taxon>mimosoid clade</taxon>
        <taxon>Acacieae</taxon>
        <taxon>Acacia</taxon>
    </lineage>
</organism>
<dbReference type="AlphaFoldDB" id="A0AAE1N1E1"/>
<dbReference type="PROSITE" id="PS51471">
    <property type="entry name" value="FE2OG_OXY"/>
    <property type="match status" value="1"/>
</dbReference>
<dbReference type="PANTHER" id="PTHR47991">
    <property type="entry name" value="OXOGLUTARATE/IRON-DEPENDENT DIOXYGENASE"/>
    <property type="match status" value="1"/>
</dbReference>
<evidence type="ECO:0000256" key="3">
    <source>
        <dbReference type="ARBA" id="ARBA00022896"/>
    </source>
</evidence>
<evidence type="ECO:0000256" key="2">
    <source>
        <dbReference type="ARBA" id="ARBA00022723"/>
    </source>
</evidence>
<evidence type="ECO:0000259" key="6">
    <source>
        <dbReference type="PROSITE" id="PS51471"/>
    </source>
</evidence>
<dbReference type="SUPFAM" id="SSF51197">
    <property type="entry name" value="Clavaminate synthase-like"/>
    <property type="match status" value="1"/>
</dbReference>
<feature type="domain" description="Fe2OG dioxygenase" evidence="6">
    <location>
        <begin position="193"/>
        <end position="292"/>
    </location>
</feature>
<keyword evidence="3" id="KW-0847">Vitamin C</keyword>
<name>A0AAE1N1E1_9FABA</name>
<dbReference type="Pfam" id="PF14226">
    <property type="entry name" value="DIOX_N"/>
    <property type="match status" value="1"/>
</dbReference>
<dbReference type="InterPro" id="IPR044861">
    <property type="entry name" value="IPNS-like_FE2OG_OXY"/>
</dbReference>
<dbReference type="EMBL" id="JAWXYG010000002">
    <property type="protein sequence ID" value="KAK4281263.1"/>
    <property type="molecule type" value="Genomic_DNA"/>
</dbReference>
<sequence>MDKLVSSWYSNVQRVPQDYIFPPEKRPGDLHVPVHEVIPVIDLSEAEQGYRTPTIQKILKAAQEFGFFQVVNHGFSQNLMNESMVVCKELFEGSNEANKKLDSSEDVSKSCRVKTCSLRCSPDKVHLWRDFLLHQCHPLEKWQHTWPQHPTRYQECIGAYSVEVKKLASRILALICEGLGLKCGYFEDEQLSGRMVLSVNNYPPCPEPSLTLGLSKHADSNLITILLQDGVCGLEVLKEDKWIGVEPNPHAFVVNMGCFLQVISNNKLKAAEHRVVTNPNTARTSIAFFIASLEDRIIEPAKELTNELHPPIYKPIKANDFMTQFLAMDADSGAVLRSLLA</sequence>
<keyword evidence="2 5" id="KW-0479">Metal-binding</keyword>
<dbReference type="Proteomes" id="UP001293593">
    <property type="component" value="Unassembled WGS sequence"/>
</dbReference>
<evidence type="ECO:0000256" key="1">
    <source>
        <dbReference type="ARBA" id="ARBA00008056"/>
    </source>
</evidence>
<keyword evidence="8" id="KW-1185">Reference proteome</keyword>
<dbReference type="Gene3D" id="2.60.120.330">
    <property type="entry name" value="B-lactam Antibiotic, Isopenicillin N Synthase, Chain"/>
    <property type="match status" value="1"/>
</dbReference>
<proteinExistence type="inferred from homology"/>
<evidence type="ECO:0000313" key="7">
    <source>
        <dbReference type="EMBL" id="KAK4281263.1"/>
    </source>
</evidence>
<dbReference type="InterPro" id="IPR027443">
    <property type="entry name" value="IPNS-like_sf"/>
</dbReference>
<evidence type="ECO:0000256" key="5">
    <source>
        <dbReference type="RuleBase" id="RU003682"/>
    </source>
</evidence>
<keyword evidence="4 5" id="KW-0408">Iron</keyword>
<dbReference type="GO" id="GO:0016491">
    <property type="term" value="F:oxidoreductase activity"/>
    <property type="evidence" value="ECO:0007669"/>
    <property type="project" value="UniProtKB-KW"/>
</dbReference>
<dbReference type="InterPro" id="IPR050295">
    <property type="entry name" value="Plant_2OG-oxidoreductases"/>
</dbReference>
<keyword evidence="5" id="KW-0560">Oxidoreductase</keyword>